<accession>A0A4R6VPS6</accession>
<feature type="transmembrane region" description="Helical" evidence="8">
    <location>
        <begin position="9"/>
        <end position="27"/>
    </location>
</feature>
<keyword evidence="8" id="KW-0472">Membrane</keyword>
<evidence type="ECO:0000256" key="5">
    <source>
        <dbReference type="ARBA" id="ARBA00023004"/>
    </source>
</evidence>
<dbReference type="PRINTS" id="PR00604">
    <property type="entry name" value="CYTCHRMECIAB"/>
</dbReference>
<dbReference type="EMBL" id="SNYR01000002">
    <property type="protein sequence ID" value="TDQ64282.1"/>
    <property type="molecule type" value="Genomic_DNA"/>
</dbReference>
<name>A0A4R6VPS6_9HYPH</name>
<dbReference type="InterPro" id="IPR036909">
    <property type="entry name" value="Cyt_c-like_dom_sf"/>
</dbReference>
<dbReference type="PROSITE" id="PS51007">
    <property type="entry name" value="CYTC"/>
    <property type="match status" value="1"/>
</dbReference>
<dbReference type="Gene3D" id="1.10.760.10">
    <property type="entry name" value="Cytochrome c-like domain"/>
    <property type="match status" value="1"/>
</dbReference>
<organism evidence="10 11">
    <name type="scientific">Maritalea mobilis</name>
    <dbReference type="NCBI Taxonomy" id="483324"/>
    <lineage>
        <taxon>Bacteria</taxon>
        <taxon>Pseudomonadati</taxon>
        <taxon>Pseudomonadota</taxon>
        <taxon>Alphaproteobacteria</taxon>
        <taxon>Hyphomicrobiales</taxon>
        <taxon>Devosiaceae</taxon>
        <taxon>Maritalea</taxon>
    </lineage>
</organism>
<dbReference type="InterPro" id="IPR009056">
    <property type="entry name" value="Cyt_c-like_dom"/>
</dbReference>
<sequence>MNRIDLEKFFGAALGTLVFVFAVGFLSEAIYHTDAGAGGGYTLEEPEEGGAAVAEVEEETVPLADLLVAASAEDGMDVVKKCSACHSFEEGGANKVGPGLYGIVGRTIGAHEGFTYSDDLAAKGAEGQVWTYEALNAFLEDPKGFAAGTKMSFAGLRKETDRADLLAYLQTLDANPVPFPAAEEAAVVDEEDVNADATSTEEMTEETTSEEAAPATEEAAPVEEEATPVEEAPAATEEEAPAAEETTSEDTSN</sequence>
<feature type="domain" description="Cytochrome c" evidence="9">
    <location>
        <begin position="70"/>
        <end position="173"/>
    </location>
</feature>
<evidence type="ECO:0000256" key="1">
    <source>
        <dbReference type="ARBA" id="ARBA00022448"/>
    </source>
</evidence>
<feature type="compositionally biased region" description="Acidic residues" evidence="7">
    <location>
        <begin position="236"/>
        <end position="253"/>
    </location>
</feature>
<comment type="caution">
    <text evidence="10">The sequence shown here is derived from an EMBL/GenBank/DDBJ whole genome shotgun (WGS) entry which is preliminary data.</text>
</comment>
<evidence type="ECO:0000256" key="3">
    <source>
        <dbReference type="ARBA" id="ARBA00022723"/>
    </source>
</evidence>
<feature type="region of interest" description="Disordered" evidence="7">
    <location>
        <begin position="188"/>
        <end position="253"/>
    </location>
</feature>
<keyword evidence="3 6" id="KW-0479">Metal-binding</keyword>
<dbReference type="RefSeq" id="WP_133572896.1">
    <property type="nucleotide sequence ID" value="NZ_SNYR01000002.1"/>
</dbReference>
<gene>
    <name evidence="10" type="ORF">ATL17_2299</name>
</gene>
<dbReference type="GO" id="GO:0046872">
    <property type="term" value="F:metal ion binding"/>
    <property type="evidence" value="ECO:0007669"/>
    <property type="project" value="UniProtKB-KW"/>
</dbReference>
<dbReference type="Proteomes" id="UP000295391">
    <property type="component" value="Unassembled WGS sequence"/>
</dbReference>
<dbReference type="GO" id="GO:0020037">
    <property type="term" value="F:heme binding"/>
    <property type="evidence" value="ECO:0007669"/>
    <property type="project" value="InterPro"/>
</dbReference>
<protein>
    <submittedName>
        <fullName evidence="10">Cytochrome c</fullName>
    </submittedName>
</protein>
<evidence type="ECO:0000256" key="2">
    <source>
        <dbReference type="ARBA" id="ARBA00022617"/>
    </source>
</evidence>
<keyword evidence="4" id="KW-0249">Electron transport</keyword>
<evidence type="ECO:0000256" key="4">
    <source>
        <dbReference type="ARBA" id="ARBA00022982"/>
    </source>
</evidence>
<dbReference type="Pfam" id="PF00034">
    <property type="entry name" value="Cytochrom_C"/>
    <property type="match status" value="1"/>
</dbReference>
<dbReference type="InterPro" id="IPR002327">
    <property type="entry name" value="Cyt_c_1A/1B"/>
</dbReference>
<evidence type="ECO:0000313" key="10">
    <source>
        <dbReference type="EMBL" id="TDQ64282.1"/>
    </source>
</evidence>
<keyword evidence="8" id="KW-0812">Transmembrane</keyword>
<reference evidence="10 11" key="1">
    <citation type="submission" date="2019-03" db="EMBL/GenBank/DDBJ databases">
        <title>Genomic Encyclopedia of Type Strains, Phase III (KMG-III): the genomes of soil and plant-associated and newly described type strains.</title>
        <authorList>
            <person name="Whitman W."/>
        </authorList>
    </citation>
    <scope>NUCLEOTIDE SEQUENCE [LARGE SCALE GENOMIC DNA]</scope>
    <source>
        <strain evidence="10 11">CGMCC 1.7002</strain>
    </source>
</reference>
<feature type="compositionally biased region" description="Low complexity" evidence="7">
    <location>
        <begin position="210"/>
        <end position="219"/>
    </location>
</feature>
<evidence type="ECO:0000313" key="11">
    <source>
        <dbReference type="Proteomes" id="UP000295391"/>
    </source>
</evidence>
<keyword evidence="8" id="KW-1133">Transmembrane helix</keyword>
<keyword evidence="2 6" id="KW-0349">Heme</keyword>
<dbReference type="PANTHER" id="PTHR11961">
    <property type="entry name" value="CYTOCHROME C"/>
    <property type="match status" value="1"/>
</dbReference>
<proteinExistence type="predicted"/>
<dbReference type="OrthoDB" id="9805828at2"/>
<dbReference type="SUPFAM" id="SSF46626">
    <property type="entry name" value="Cytochrome c"/>
    <property type="match status" value="1"/>
</dbReference>
<evidence type="ECO:0000259" key="9">
    <source>
        <dbReference type="PROSITE" id="PS51007"/>
    </source>
</evidence>
<evidence type="ECO:0000256" key="6">
    <source>
        <dbReference type="PROSITE-ProRule" id="PRU00433"/>
    </source>
</evidence>
<dbReference type="GO" id="GO:0009055">
    <property type="term" value="F:electron transfer activity"/>
    <property type="evidence" value="ECO:0007669"/>
    <property type="project" value="InterPro"/>
</dbReference>
<keyword evidence="1" id="KW-0813">Transport</keyword>
<dbReference type="AlphaFoldDB" id="A0A4R6VPS6"/>
<evidence type="ECO:0000256" key="8">
    <source>
        <dbReference type="SAM" id="Phobius"/>
    </source>
</evidence>
<keyword evidence="11" id="KW-1185">Reference proteome</keyword>
<evidence type="ECO:0000256" key="7">
    <source>
        <dbReference type="SAM" id="MobiDB-lite"/>
    </source>
</evidence>
<keyword evidence="5 6" id="KW-0408">Iron</keyword>